<keyword evidence="2" id="KW-1003">Cell membrane</keyword>
<evidence type="ECO:0000256" key="6">
    <source>
        <dbReference type="SAM" id="Phobius"/>
    </source>
</evidence>
<protein>
    <recommendedName>
        <fullName evidence="9">Major Facilitator Superfamily protein</fullName>
    </recommendedName>
</protein>
<evidence type="ECO:0000313" key="8">
    <source>
        <dbReference type="Proteomes" id="UP000219688"/>
    </source>
</evidence>
<dbReference type="InterPro" id="IPR011701">
    <property type="entry name" value="MFS"/>
</dbReference>
<keyword evidence="8" id="KW-1185">Reference proteome</keyword>
<dbReference type="EMBL" id="OBQK01000008">
    <property type="protein sequence ID" value="SOC56619.1"/>
    <property type="molecule type" value="Genomic_DNA"/>
</dbReference>
<sequence length="407" mass="40466">MSAVQGPAARLIAAHALAATAMSLPWPLLLVLVWQGTGSTLLLGVAGAARMLPYVLCSWWAGALADRWARDRVVRVTLVLRLALLAAAWGAVAAGSLTTAVLACTLAVAVATPAYPATVAGGAGLRGWTGRHTEVVVTVEVASFVVGPAVGGLLLSLPGLVLPAAVGGTALALALMTRVGMPLASPRRAGGSSVRAAVAWWPVVRADREVRSAVGVLAVLNAGLAGAGVALLVGAHEGWSAPWADEVAYGIATAVLGFSSLGGPLLAPLGRDAAQRVRQGLALVGAGLVLAAAAPSVVWALGPLALVGAAAVHAEAAATAVLQVRVPDDVRASVLGLGDAAMIGAALLASLLAPPVARLVGGGPTLVVLAAGVLAVLVVHVLRRREPAGGRDGRELTPVREVVRPGA</sequence>
<dbReference type="Pfam" id="PF07690">
    <property type="entry name" value="MFS_1"/>
    <property type="match status" value="1"/>
</dbReference>
<feature type="transmembrane region" description="Helical" evidence="6">
    <location>
        <begin position="73"/>
        <end position="94"/>
    </location>
</feature>
<dbReference type="PANTHER" id="PTHR23513">
    <property type="entry name" value="INTEGRAL MEMBRANE EFFLUX PROTEIN-RELATED"/>
    <property type="match status" value="1"/>
</dbReference>
<evidence type="ECO:0000256" key="2">
    <source>
        <dbReference type="ARBA" id="ARBA00022475"/>
    </source>
</evidence>
<dbReference type="GO" id="GO:0005886">
    <property type="term" value="C:plasma membrane"/>
    <property type="evidence" value="ECO:0007669"/>
    <property type="project" value="UniProtKB-SubCell"/>
</dbReference>
<feature type="transmembrane region" description="Helical" evidence="6">
    <location>
        <begin position="40"/>
        <end position="61"/>
    </location>
</feature>
<proteinExistence type="predicted"/>
<feature type="transmembrane region" description="Helical" evidence="6">
    <location>
        <begin position="214"/>
        <end position="235"/>
    </location>
</feature>
<dbReference type="SUPFAM" id="SSF103473">
    <property type="entry name" value="MFS general substrate transporter"/>
    <property type="match status" value="1"/>
</dbReference>
<feature type="transmembrane region" description="Helical" evidence="6">
    <location>
        <begin position="359"/>
        <end position="382"/>
    </location>
</feature>
<reference evidence="8" key="1">
    <citation type="submission" date="2017-08" db="EMBL/GenBank/DDBJ databases">
        <authorList>
            <person name="Varghese N."/>
            <person name="Submissions S."/>
        </authorList>
    </citation>
    <scope>NUCLEOTIDE SEQUENCE [LARGE SCALE GENOMIC DNA]</scope>
    <source>
        <strain evidence="8">USBA17B2</strain>
    </source>
</reference>
<evidence type="ECO:0000256" key="3">
    <source>
        <dbReference type="ARBA" id="ARBA00022692"/>
    </source>
</evidence>
<evidence type="ECO:0000256" key="1">
    <source>
        <dbReference type="ARBA" id="ARBA00004651"/>
    </source>
</evidence>
<gene>
    <name evidence="7" type="ORF">SAMN05421879_10862</name>
</gene>
<organism evidence="7 8">
    <name type="scientific">Ornithinimicrobium cerasi</name>
    <dbReference type="NCBI Taxonomy" id="2248773"/>
    <lineage>
        <taxon>Bacteria</taxon>
        <taxon>Bacillati</taxon>
        <taxon>Actinomycetota</taxon>
        <taxon>Actinomycetes</taxon>
        <taxon>Micrococcales</taxon>
        <taxon>Ornithinimicrobiaceae</taxon>
        <taxon>Ornithinimicrobium</taxon>
    </lineage>
</organism>
<dbReference type="GO" id="GO:0022857">
    <property type="term" value="F:transmembrane transporter activity"/>
    <property type="evidence" value="ECO:0007669"/>
    <property type="project" value="InterPro"/>
</dbReference>
<accession>A0A285VRD9</accession>
<feature type="transmembrane region" description="Helical" evidence="6">
    <location>
        <begin position="281"/>
        <end position="298"/>
    </location>
</feature>
<dbReference type="InterPro" id="IPR036259">
    <property type="entry name" value="MFS_trans_sf"/>
</dbReference>
<keyword evidence="4 6" id="KW-1133">Transmembrane helix</keyword>
<evidence type="ECO:0000313" key="7">
    <source>
        <dbReference type="EMBL" id="SOC56619.1"/>
    </source>
</evidence>
<evidence type="ECO:0008006" key="9">
    <source>
        <dbReference type="Google" id="ProtNLM"/>
    </source>
</evidence>
<evidence type="ECO:0000256" key="5">
    <source>
        <dbReference type="ARBA" id="ARBA00023136"/>
    </source>
</evidence>
<feature type="transmembrane region" description="Helical" evidence="6">
    <location>
        <begin position="12"/>
        <end position="34"/>
    </location>
</feature>
<feature type="transmembrane region" description="Helical" evidence="6">
    <location>
        <begin position="247"/>
        <end position="269"/>
    </location>
</feature>
<dbReference type="AlphaFoldDB" id="A0A285VRD9"/>
<dbReference type="Proteomes" id="UP000219688">
    <property type="component" value="Unassembled WGS sequence"/>
</dbReference>
<dbReference type="RefSeq" id="WP_097188608.1">
    <property type="nucleotide sequence ID" value="NZ_OBQK01000008.1"/>
</dbReference>
<keyword evidence="3 6" id="KW-0812">Transmembrane</keyword>
<comment type="subcellular location">
    <subcellularLocation>
        <location evidence="1">Cell membrane</location>
        <topology evidence="1">Multi-pass membrane protein</topology>
    </subcellularLocation>
</comment>
<name>A0A285VRD9_9MICO</name>
<feature type="transmembrane region" description="Helical" evidence="6">
    <location>
        <begin position="160"/>
        <end position="179"/>
    </location>
</feature>
<dbReference type="Gene3D" id="1.20.1250.20">
    <property type="entry name" value="MFS general substrate transporter like domains"/>
    <property type="match status" value="1"/>
</dbReference>
<dbReference type="PANTHER" id="PTHR23513:SF6">
    <property type="entry name" value="MAJOR FACILITATOR SUPERFAMILY ASSOCIATED DOMAIN-CONTAINING PROTEIN"/>
    <property type="match status" value="1"/>
</dbReference>
<keyword evidence="5 6" id="KW-0472">Membrane</keyword>
<evidence type="ECO:0000256" key="4">
    <source>
        <dbReference type="ARBA" id="ARBA00022989"/>
    </source>
</evidence>